<comment type="caution">
    <text evidence="1">The sequence shown here is derived from an EMBL/GenBank/DDBJ whole genome shotgun (WGS) entry which is preliminary data.</text>
</comment>
<reference evidence="1 2" key="1">
    <citation type="submission" date="2016-03" db="EMBL/GenBank/DDBJ databases">
        <title>EvidentialGene: Evidence-directed Construction of Genes on Genomes.</title>
        <authorList>
            <person name="Gilbert D.G."/>
            <person name="Choi J.-H."/>
            <person name="Mockaitis K."/>
            <person name="Colbourne J."/>
            <person name="Pfrender M."/>
        </authorList>
    </citation>
    <scope>NUCLEOTIDE SEQUENCE [LARGE SCALE GENOMIC DNA]</scope>
    <source>
        <strain evidence="1 2">Xinb3</strain>
        <tissue evidence="1">Complete organism</tissue>
    </source>
</reference>
<dbReference type="Proteomes" id="UP000076858">
    <property type="component" value="Unassembled WGS sequence"/>
</dbReference>
<protein>
    <submittedName>
        <fullName evidence="1">Uncharacterized protein</fullName>
    </submittedName>
</protein>
<organism evidence="1 2">
    <name type="scientific">Daphnia magna</name>
    <dbReference type="NCBI Taxonomy" id="35525"/>
    <lineage>
        <taxon>Eukaryota</taxon>
        <taxon>Metazoa</taxon>
        <taxon>Ecdysozoa</taxon>
        <taxon>Arthropoda</taxon>
        <taxon>Crustacea</taxon>
        <taxon>Branchiopoda</taxon>
        <taxon>Diplostraca</taxon>
        <taxon>Cladocera</taxon>
        <taxon>Anomopoda</taxon>
        <taxon>Daphniidae</taxon>
        <taxon>Daphnia</taxon>
    </lineage>
</organism>
<evidence type="ECO:0000313" key="1">
    <source>
        <dbReference type="EMBL" id="KZS13200.1"/>
    </source>
</evidence>
<dbReference type="EMBL" id="LRGB01001253">
    <property type="protein sequence ID" value="KZS13200.1"/>
    <property type="molecule type" value="Genomic_DNA"/>
</dbReference>
<gene>
    <name evidence="1" type="ORF">APZ42_021665</name>
</gene>
<accession>A0A164WEQ1</accession>
<proteinExistence type="predicted"/>
<keyword evidence="2" id="KW-1185">Reference proteome</keyword>
<sequence length="104" mass="11758">MAFGFVVLVRHVLDSRRAFVLLILFVYFRSLAMPCRPQQLLMFARMNQFSRIRFYSICQQIALANASANVGKRNANSRPAMRICILHQIPCSATGPSHLTKGVC</sequence>
<evidence type="ECO:0000313" key="2">
    <source>
        <dbReference type="Proteomes" id="UP000076858"/>
    </source>
</evidence>
<name>A0A164WEQ1_9CRUS</name>
<dbReference type="AlphaFoldDB" id="A0A164WEQ1"/>